<dbReference type="GO" id="GO:0003712">
    <property type="term" value="F:transcription coregulator activity"/>
    <property type="evidence" value="ECO:0007669"/>
    <property type="project" value="InterPro"/>
</dbReference>
<feature type="non-terminal residue" evidence="9">
    <location>
        <position position="469"/>
    </location>
</feature>
<keyword evidence="3 7" id="KW-0805">Transcription regulation</keyword>
<keyword evidence="5 7" id="KW-0804">Transcription</keyword>
<proteinExistence type="inferred from homology"/>
<evidence type="ECO:0000256" key="7">
    <source>
        <dbReference type="RuleBase" id="RU364059"/>
    </source>
</evidence>
<dbReference type="GO" id="GO:0016592">
    <property type="term" value="C:mediator complex"/>
    <property type="evidence" value="ECO:0007669"/>
    <property type="project" value="InterPro"/>
</dbReference>
<evidence type="ECO:0000313" key="9">
    <source>
        <dbReference type="EMBL" id="KAF9580681.1"/>
    </source>
</evidence>
<keyword evidence="6 7" id="KW-0539">Nucleus</keyword>
<dbReference type="GO" id="GO:0045944">
    <property type="term" value="P:positive regulation of transcription by RNA polymerase II"/>
    <property type="evidence" value="ECO:0007669"/>
    <property type="project" value="UniProtKB-ARBA"/>
</dbReference>
<dbReference type="AlphaFoldDB" id="A0A9P6FT20"/>
<dbReference type="OrthoDB" id="2281547at2759"/>
<evidence type="ECO:0000256" key="5">
    <source>
        <dbReference type="ARBA" id="ARBA00023163"/>
    </source>
</evidence>
<gene>
    <name evidence="9" type="ORF">BGW38_002580</name>
</gene>
<keyword evidence="4 7" id="KW-0010">Activator</keyword>
<evidence type="ECO:0000256" key="2">
    <source>
        <dbReference type="ARBA" id="ARBA00006210"/>
    </source>
</evidence>
<dbReference type="Proteomes" id="UP000780801">
    <property type="component" value="Unassembled WGS sequence"/>
</dbReference>
<evidence type="ECO:0000256" key="3">
    <source>
        <dbReference type="ARBA" id="ARBA00023015"/>
    </source>
</evidence>
<protein>
    <recommendedName>
        <fullName evidence="7">Mediator of RNA polymerase II transcription subunit 1</fullName>
    </recommendedName>
    <alternativeName>
        <fullName evidence="7">Mediator complex subunit 1</fullName>
    </alternativeName>
</protein>
<keyword evidence="10" id="KW-1185">Reference proteome</keyword>
<evidence type="ECO:0000256" key="4">
    <source>
        <dbReference type="ARBA" id="ARBA00023159"/>
    </source>
</evidence>
<comment type="function">
    <text evidence="7">Component of the Mediator complex, a coactivator involved in the regulated transcription of nearly all RNA polymerase II-dependent genes. Mediator functions as a bridge to convey information from gene-specific regulatory proteins to the basal RNA polymerase II transcription machinery. Mediator is recruited to promoters by direct interactions with regulatory proteins and serves as a scaffold for the assembly of a functional preinitiation complex with RNA polymerase II and the general transcription factors.</text>
</comment>
<dbReference type="InterPro" id="IPR019680">
    <property type="entry name" value="Mediator_Med1"/>
</dbReference>
<organism evidence="9 10">
    <name type="scientific">Lunasporangiospora selenospora</name>
    <dbReference type="NCBI Taxonomy" id="979761"/>
    <lineage>
        <taxon>Eukaryota</taxon>
        <taxon>Fungi</taxon>
        <taxon>Fungi incertae sedis</taxon>
        <taxon>Mucoromycota</taxon>
        <taxon>Mortierellomycotina</taxon>
        <taxon>Mortierellomycetes</taxon>
        <taxon>Mortierellales</taxon>
        <taxon>Mortierellaceae</taxon>
        <taxon>Lunasporangiospora</taxon>
    </lineage>
</organism>
<evidence type="ECO:0000256" key="1">
    <source>
        <dbReference type="ARBA" id="ARBA00004123"/>
    </source>
</evidence>
<dbReference type="EMBL" id="JAABOA010001910">
    <property type="protein sequence ID" value="KAF9580681.1"/>
    <property type="molecule type" value="Genomic_DNA"/>
</dbReference>
<sequence length="469" mass="51007">MPNTNGNATTVQEHLRELQTLVQESLKQWNLATNASAATALAGQSNPGRMPNELHPLGPVLVGTLQRDFKEKIAAIRAICLSFAQGPLHQSLNGGDASTSSTFRKYSSLLKDETLLEESLSTVKASMKQCQNILRAASQDGSIKTDHLLNTIKDMATGLGLECYLETGSRPNSILPVSTLTIGGNVIVIDIDVESTGAILRVKVSYASDIHQDERDTGKDPLDFHLTHLPECSRNFEAFSRNLKALAILDSFSKKYSDIDFFHNIRSMDIDFRGLYRQEMQLTGGNLQKVLTTGHGIPFMHAVLPGPSVAYWAPKSELSGLSWEALATAIEQGANEKVKVPFHRINIVMEESIVSGSGHVAGSGYLPLERSGFLLSEEETLTMTTVPYGSIMNDQGSVGPMTILQRPLRWVVPTTDLSVEAIYVAVLNPPVVVSEEIAKQLAALSNQAGLTTTMGSHKDMGYLSLQEML</sequence>
<comment type="caution">
    <text evidence="9">The sequence shown here is derived from an EMBL/GenBank/DDBJ whole genome shotgun (WGS) entry which is preliminary data.</text>
</comment>
<name>A0A9P6FT20_9FUNG</name>
<reference evidence="9" key="1">
    <citation type="journal article" date="2020" name="Fungal Divers.">
        <title>Resolving the Mortierellaceae phylogeny through synthesis of multi-gene phylogenetics and phylogenomics.</title>
        <authorList>
            <person name="Vandepol N."/>
            <person name="Liber J."/>
            <person name="Desiro A."/>
            <person name="Na H."/>
            <person name="Kennedy M."/>
            <person name="Barry K."/>
            <person name="Grigoriev I.V."/>
            <person name="Miller A.N."/>
            <person name="O'Donnell K."/>
            <person name="Stajich J.E."/>
            <person name="Bonito G."/>
        </authorList>
    </citation>
    <scope>NUCLEOTIDE SEQUENCE</scope>
    <source>
        <strain evidence="9">KOD1015</strain>
    </source>
</reference>
<comment type="similarity">
    <text evidence="2 7">Belongs to the Mediator complex subunit 1 family.</text>
</comment>
<feature type="domain" description="Mediator complex subunit Med1" evidence="8">
    <location>
        <begin position="151"/>
        <end position="445"/>
    </location>
</feature>
<dbReference type="Pfam" id="PF10744">
    <property type="entry name" value="Med1"/>
    <property type="match status" value="1"/>
</dbReference>
<evidence type="ECO:0000259" key="8">
    <source>
        <dbReference type="Pfam" id="PF10744"/>
    </source>
</evidence>
<evidence type="ECO:0000313" key="10">
    <source>
        <dbReference type="Proteomes" id="UP000780801"/>
    </source>
</evidence>
<evidence type="ECO:0000256" key="6">
    <source>
        <dbReference type="ARBA" id="ARBA00023242"/>
    </source>
</evidence>
<accession>A0A9P6FT20</accession>
<comment type="subcellular location">
    <subcellularLocation>
        <location evidence="1 7">Nucleus</location>
    </subcellularLocation>
</comment>